<name>V5WEA6_9SPIO</name>
<gene>
    <name evidence="1" type="ORF">L21SP2_0538</name>
</gene>
<dbReference type="HOGENOM" id="CLU_210964_0_0_12"/>
<dbReference type="RefSeq" id="WP_024266902.1">
    <property type="nucleotide sequence ID" value="NC_023035.1"/>
</dbReference>
<organism evidence="1 2">
    <name type="scientific">Salinispira pacifica</name>
    <dbReference type="NCBI Taxonomy" id="1307761"/>
    <lineage>
        <taxon>Bacteria</taxon>
        <taxon>Pseudomonadati</taxon>
        <taxon>Spirochaetota</taxon>
        <taxon>Spirochaetia</taxon>
        <taxon>Spirochaetales</taxon>
        <taxon>Spirochaetaceae</taxon>
        <taxon>Salinispira</taxon>
    </lineage>
</organism>
<proteinExistence type="predicted"/>
<dbReference type="AlphaFoldDB" id="V5WEA6"/>
<sequence>MTYYKMNGAKFETLEELIESLWPLYEERMSREEFEAYAKENAEKIEQ</sequence>
<dbReference type="eggNOG" id="ENOG502ZMPU">
    <property type="taxonomic scope" value="Bacteria"/>
</dbReference>
<dbReference type="PATRIC" id="fig|1307761.3.peg.539"/>
<evidence type="ECO:0000313" key="2">
    <source>
        <dbReference type="Proteomes" id="UP000018680"/>
    </source>
</evidence>
<dbReference type="Proteomes" id="UP000018680">
    <property type="component" value="Chromosome"/>
</dbReference>
<protein>
    <submittedName>
        <fullName evidence="1">Uncharacterized protein</fullName>
    </submittedName>
</protein>
<evidence type="ECO:0000313" key="1">
    <source>
        <dbReference type="EMBL" id="AHC13970.1"/>
    </source>
</evidence>
<reference evidence="1 2" key="1">
    <citation type="journal article" date="2015" name="Stand. Genomic Sci.">
        <title>Complete genome sequence and description of Salinispira pacifica gen. nov., sp. nov., a novel spirochaete isolated form a hypersaline microbial mat.</title>
        <authorList>
            <person name="Ben Hania W."/>
            <person name="Joseph M."/>
            <person name="Schumann P."/>
            <person name="Bunk B."/>
            <person name="Fiebig A."/>
            <person name="Sproer C."/>
            <person name="Klenk H.P."/>
            <person name="Fardeau M.L."/>
            <person name="Spring S."/>
        </authorList>
    </citation>
    <scope>NUCLEOTIDE SEQUENCE [LARGE SCALE GENOMIC DNA]</scope>
    <source>
        <strain evidence="1 2">L21-RPul-D2</strain>
    </source>
</reference>
<dbReference type="EMBL" id="CP006939">
    <property type="protein sequence ID" value="AHC13970.1"/>
    <property type="molecule type" value="Genomic_DNA"/>
</dbReference>
<dbReference type="STRING" id="1307761.L21SP2_0538"/>
<accession>V5WEA6</accession>
<dbReference type="KEGG" id="slr:L21SP2_0538"/>
<keyword evidence="2" id="KW-1185">Reference proteome</keyword>